<accession>A0A3P8KW75</accession>
<feature type="domain" description="TNase-like" evidence="1">
    <location>
        <begin position="25"/>
        <end position="112"/>
    </location>
</feature>
<reference evidence="2" key="2">
    <citation type="submission" date="2022-07" db="EMBL/GenBank/DDBJ databases">
        <title>Complete genome of Mycoplasma caviae type strain G122.</title>
        <authorList>
            <person name="Spergser J."/>
        </authorList>
    </citation>
    <scope>NUCLEOTIDE SEQUENCE</scope>
    <source>
        <strain evidence="2">G122</strain>
    </source>
</reference>
<evidence type="ECO:0000313" key="4">
    <source>
        <dbReference type="Proteomes" id="UP000280036"/>
    </source>
</evidence>
<organism evidence="3 4">
    <name type="scientific">Mycoplasmopsis caviae</name>
    <dbReference type="NCBI Taxonomy" id="55603"/>
    <lineage>
        <taxon>Bacteria</taxon>
        <taxon>Bacillati</taxon>
        <taxon>Mycoplasmatota</taxon>
        <taxon>Mycoplasmoidales</taxon>
        <taxon>Metamycoplasmataceae</taxon>
        <taxon>Mycoplasmopsis</taxon>
    </lineage>
</organism>
<dbReference type="SUPFAM" id="SSF50199">
    <property type="entry name" value="Staphylococcal nuclease"/>
    <property type="match status" value="1"/>
</dbReference>
<name>A0A3P8KW75_9BACT</name>
<dbReference type="Pfam" id="PF00565">
    <property type="entry name" value="SNase"/>
    <property type="match status" value="1"/>
</dbReference>
<dbReference type="Gene3D" id="2.40.50.90">
    <property type="match status" value="1"/>
</dbReference>
<dbReference type="EMBL" id="UZVY01000001">
    <property type="protein sequence ID" value="VDR41597.1"/>
    <property type="molecule type" value="Genomic_DNA"/>
</dbReference>
<reference evidence="3 4" key="1">
    <citation type="submission" date="2018-12" db="EMBL/GenBank/DDBJ databases">
        <authorList>
            <consortium name="Pathogen Informatics"/>
        </authorList>
    </citation>
    <scope>NUCLEOTIDE SEQUENCE [LARGE SCALE GENOMIC DNA]</scope>
    <source>
        <strain evidence="3 4">NCTC10126</strain>
    </source>
</reference>
<proteinExistence type="predicted"/>
<gene>
    <name evidence="3" type="ORF">NCTC10126_00074</name>
    <name evidence="2" type="ORF">NPA07_02175</name>
</gene>
<evidence type="ECO:0000313" key="5">
    <source>
        <dbReference type="Proteomes" id="UP001058569"/>
    </source>
</evidence>
<protein>
    <submittedName>
        <fullName evidence="3">Staphylococcal nuclease homologue</fullName>
    </submittedName>
    <submittedName>
        <fullName evidence="2">Thermonuclease family protein</fullName>
    </submittedName>
</protein>
<dbReference type="RefSeq" id="WP_126117889.1">
    <property type="nucleotide sequence ID" value="NZ_CP101806.1"/>
</dbReference>
<keyword evidence="5" id="KW-1185">Reference proteome</keyword>
<sequence>MKVKCFVHSFLTSNKTLTKQVQSIYVVPQETKTIGKDQPYFDKYDRMVAIVFFKLNNRIYNLNTLLVSKGLAIKKYISLDENSEFYTKNTSYYNELEICENTAKENKYGFWTLSDDEFKKVFP</sequence>
<evidence type="ECO:0000313" key="3">
    <source>
        <dbReference type="EMBL" id="VDR41597.1"/>
    </source>
</evidence>
<evidence type="ECO:0000259" key="1">
    <source>
        <dbReference type="Pfam" id="PF00565"/>
    </source>
</evidence>
<dbReference type="OrthoDB" id="401280at2"/>
<dbReference type="Proteomes" id="UP000280036">
    <property type="component" value="Unassembled WGS sequence"/>
</dbReference>
<dbReference type="InterPro" id="IPR035437">
    <property type="entry name" value="SNase_OB-fold_sf"/>
</dbReference>
<evidence type="ECO:0000313" key="2">
    <source>
        <dbReference type="EMBL" id="UUD35657.1"/>
    </source>
</evidence>
<dbReference type="AlphaFoldDB" id="A0A3P8KW75"/>
<dbReference type="Proteomes" id="UP001058569">
    <property type="component" value="Chromosome"/>
</dbReference>
<dbReference type="InterPro" id="IPR016071">
    <property type="entry name" value="Staphylococal_nuclease_OB-fold"/>
</dbReference>
<dbReference type="EMBL" id="CP101806">
    <property type="protein sequence ID" value="UUD35657.1"/>
    <property type="molecule type" value="Genomic_DNA"/>
</dbReference>